<dbReference type="Gene3D" id="3.20.20.100">
    <property type="entry name" value="NADP-dependent oxidoreductase domain"/>
    <property type="match status" value="1"/>
</dbReference>
<keyword evidence="1" id="KW-0521">NADP</keyword>
<dbReference type="PANTHER" id="PTHR43364:SF17">
    <property type="entry name" value="ALDO KETO REDUCTASE"/>
    <property type="match status" value="1"/>
</dbReference>
<dbReference type="InterPro" id="IPR023210">
    <property type="entry name" value="NADP_OxRdtase_dom"/>
</dbReference>
<name>D9SH18_GALCS</name>
<dbReference type="FunFam" id="3.20.20.100:FF:000005">
    <property type="entry name" value="NADP(H)-dependent aldo-keto reductase"/>
    <property type="match status" value="1"/>
</dbReference>
<dbReference type="InterPro" id="IPR050523">
    <property type="entry name" value="AKR_Detox_Biosynth"/>
</dbReference>
<evidence type="ECO:0000313" key="7">
    <source>
        <dbReference type="Proteomes" id="UP000001235"/>
    </source>
</evidence>
<feature type="domain" description="NADP-dependent oxidoreductase" evidence="5">
    <location>
        <begin position="16"/>
        <end position="335"/>
    </location>
</feature>
<dbReference type="InterPro" id="IPR020471">
    <property type="entry name" value="AKR"/>
</dbReference>
<dbReference type="Pfam" id="PF00248">
    <property type="entry name" value="Aldo_ket_red"/>
    <property type="match status" value="1"/>
</dbReference>
<keyword evidence="2" id="KW-0560">Oxidoreductase</keyword>
<organism evidence="6 7">
    <name type="scientific">Gallionella capsiferriformans (strain ES-2)</name>
    <name type="common">Gallionella ferruginea capsiferriformans (strain ES-2)</name>
    <dbReference type="NCBI Taxonomy" id="395494"/>
    <lineage>
        <taxon>Bacteria</taxon>
        <taxon>Pseudomonadati</taxon>
        <taxon>Pseudomonadota</taxon>
        <taxon>Betaproteobacteria</taxon>
        <taxon>Nitrosomonadales</taxon>
        <taxon>Gallionellaceae</taxon>
        <taxon>Gallionella</taxon>
    </lineage>
</organism>
<evidence type="ECO:0000256" key="2">
    <source>
        <dbReference type="ARBA" id="ARBA00023002"/>
    </source>
</evidence>
<comment type="similarity">
    <text evidence="3">Belongs to the aldo/keto reductase family. Aldo/keto reductase 2 subfamily.</text>
</comment>
<dbReference type="CDD" id="cd19094">
    <property type="entry name" value="AKR_Tas-like"/>
    <property type="match status" value="1"/>
</dbReference>
<proteinExistence type="inferred from homology"/>
<gene>
    <name evidence="6" type="ordered locus">Galf_1805</name>
</gene>
<evidence type="ECO:0000256" key="3">
    <source>
        <dbReference type="ARBA" id="ARBA00038157"/>
    </source>
</evidence>
<dbReference type="NCBIfam" id="NF007912">
    <property type="entry name" value="PRK10625.1"/>
    <property type="match status" value="1"/>
</dbReference>
<dbReference type="InterPro" id="IPR036812">
    <property type="entry name" value="NAD(P)_OxRdtase_dom_sf"/>
</dbReference>
<dbReference type="AlphaFoldDB" id="D9SH18"/>
<dbReference type="RefSeq" id="WP_013293750.1">
    <property type="nucleotide sequence ID" value="NC_014394.1"/>
</dbReference>
<sequence length="344" mass="37973">MEYRQLGSSDLQVSALSLGTMTFGEQNSEADAHAQLDLATAHGVNFIDTAEMYPVAPRAETQGLTERYIGSWLKHQRRDQLIIASKIAGPARGFSWIRNGPRINREHLNAAIDGSLKRLQTDYLDLYQIHWPDRYVPMFGATSYEASQEHETTPIAEQLLTLSELVEAGKIRHIGLSNETPWGVAEFVRCAEQMGLPKVISIQNAYHLMNRTFESGLAEVCHHTHIGLLAYSPLAFGHLSGKYISDPKAVGRITLFPGFGQRYNKINVPSASAAYVQIAMQAGLDPAQMALAYARTRWFTASVILGATTRSQLLDNLASAELTLSAEVIDQIDAIHKLYPNPAP</sequence>
<protein>
    <recommendedName>
        <fullName evidence="4">Protein tas</fullName>
    </recommendedName>
</protein>
<dbReference type="OrthoDB" id="5488419at2"/>
<dbReference type="PANTHER" id="PTHR43364">
    <property type="entry name" value="NADH-SPECIFIC METHYLGLYOXAL REDUCTASE-RELATED"/>
    <property type="match status" value="1"/>
</dbReference>
<dbReference type="KEGG" id="gca:Galf_1805"/>
<dbReference type="STRING" id="395494.Galf_1805"/>
<evidence type="ECO:0000256" key="4">
    <source>
        <dbReference type="ARBA" id="ARBA00070119"/>
    </source>
</evidence>
<evidence type="ECO:0000313" key="6">
    <source>
        <dbReference type="EMBL" id="ADL55815.1"/>
    </source>
</evidence>
<dbReference type="eggNOG" id="COG0667">
    <property type="taxonomic scope" value="Bacteria"/>
</dbReference>
<evidence type="ECO:0000259" key="5">
    <source>
        <dbReference type="Pfam" id="PF00248"/>
    </source>
</evidence>
<dbReference type="Proteomes" id="UP000001235">
    <property type="component" value="Chromosome"/>
</dbReference>
<dbReference type="SUPFAM" id="SSF51430">
    <property type="entry name" value="NAD(P)-linked oxidoreductase"/>
    <property type="match status" value="1"/>
</dbReference>
<dbReference type="GO" id="GO:0016491">
    <property type="term" value="F:oxidoreductase activity"/>
    <property type="evidence" value="ECO:0007669"/>
    <property type="project" value="UniProtKB-KW"/>
</dbReference>
<reference evidence="6 7" key="1">
    <citation type="submission" date="2010-08" db="EMBL/GenBank/DDBJ databases">
        <title>Complete sequence of Gallionella capsiferriformans ES-2.</title>
        <authorList>
            <consortium name="US DOE Joint Genome Institute"/>
            <person name="Lucas S."/>
            <person name="Copeland A."/>
            <person name="Lapidus A."/>
            <person name="Cheng J.-F."/>
            <person name="Bruce D."/>
            <person name="Goodwin L."/>
            <person name="Pitluck S."/>
            <person name="Chertkov O."/>
            <person name="Davenport K.W."/>
            <person name="Detter J.C."/>
            <person name="Han C."/>
            <person name="Tapia R."/>
            <person name="Land M."/>
            <person name="Hauser L."/>
            <person name="Chang Y.-J."/>
            <person name="Jeffries C."/>
            <person name="Kyrpides N."/>
            <person name="Ivanova N."/>
            <person name="Mikhailova N."/>
            <person name="Shelobolina E.S."/>
            <person name="Picardal F."/>
            <person name="Roden E."/>
            <person name="Emerson D."/>
            <person name="Woyke T."/>
        </authorList>
    </citation>
    <scope>NUCLEOTIDE SEQUENCE [LARGE SCALE GENOMIC DNA]</scope>
    <source>
        <strain evidence="6 7">ES-2</strain>
    </source>
</reference>
<dbReference type="EMBL" id="CP002159">
    <property type="protein sequence ID" value="ADL55815.1"/>
    <property type="molecule type" value="Genomic_DNA"/>
</dbReference>
<evidence type="ECO:0000256" key="1">
    <source>
        <dbReference type="ARBA" id="ARBA00022857"/>
    </source>
</evidence>
<dbReference type="PRINTS" id="PR00069">
    <property type="entry name" value="ALDKETRDTASE"/>
</dbReference>
<keyword evidence="7" id="KW-1185">Reference proteome</keyword>
<dbReference type="HOGENOM" id="CLU_023205_2_0_4"/>
<accession>D9SH18</accession>